<evidence type="ECO:0000256" key="1">
    <source>
        <dbReference type="SAM" id="MobiDB-lite"/>
    </source>
</evidence>
<organism evidence="2 3">
    <name type="scientific">Taenia asiatica</name>
    <name type="common">Asian tapeworm</name>
    <dbReference type="NCBI Taxonomy" id="60517"/>
    <lineage>
        <taxon>Eukaryota</taxon>
        <taxon>Metazoa</taxon>
        <taxon>Spiralia</taxon>
        <taxon>Lophotrochozoa</taxon>
        <taxon>Platyhelminthes</taxon>
        <taxon>Cestoda</taxon>
        <taxon>Eucestoda</taxon>
        <taxon>Cyclophyllidea</taxon>
        <taxon>Taeniidae</taxon>
        <taxon>Taenia</taxon>
    </lineage>
</organism>
<dbReference type="AlphaFoldDB" id="A0A3P6QAD4"/>
<proteinExistence type="predicted"/>
<dbReference type="Proteomes" id="UP000282613">
    <property type="component" value="Unassembled WGS sequence"/>
</dbReference>
<sequence length="155" mass="16495">MIASRVELLWSPTASTPCTPSPQRSAEVPNSSDDEEEEVEGGDRCSRETSVFPLVDGGRCGTCISVPPPLLNDSIWLFCGADGMRIWLPLDTASVRRLSGGASDIPPSSSVDRKPSGVYFSLGTVSKASRRVMVSLGLDELSYPLGEAVNQVLGH</sequence>
<evidence type="ECO:0000313" key="2">
    <source>
        <dbReference type="EMBL" id="VDK27788.1"/>
    </source>
</evidence>
<evidence type="ECO:0000313" key="3">
    <source>
        <dbReference type="Proteomes" id="UP000282613"/>
    </source>
</evidence>
<reference evidence="2 3" key="1">
    <citation type="submission" date="2018-11" db="EMBL/GenBank/DDBJ databases">
        <authorList>
            <consortium name="Pathogen Informatics"/>
        </authorList>
    </citation>
    <scope>NUCLEOTIDE SEQUENCE [LARGE SCALE GENOMIC DNA]</scope>
</reference>
<protein>
    <submittedName>
        <fullName evidence="2">Uncharacterized protein</fullName>
    </submittedName>
</protein>
<gene>
    <name evidence="2" type="ORF">TASK_LOCUS3187</name>
</gene>
<dbReference type="EMBL" id="UYRS01006875">
    <property type="protein sequence ID" value="VDK27788.1"/>
    <property type="molecule type" value="Genomic_DNA"/>
</dbReference>
<keyword evidence="3" id="KW-1185">Reference proteome</keyword>
<feature type="compositionally biased region" description="Low complexity" evidence="1">
    <location>
        <begin position="11"/>
        <end position="22"/>
    </location>
</feature>
<name>A0A3P6QAD4_TAEAS</name>
<dbReference type="OrthoDB" id="67540at2759"/>
<feature type="region of interest" description="Disordered" evidence="1">
    <location>
        <begin position="1"/>
        <end position="45"/>
    </location>
</feature>
<accession>A0A3P6QAD4</accession>